<organism evidence="11 12">
    <name type="scientific">Microdochium trichocladiopsis</name>
    <dbReference type="NCBI Taxonomy" id="1682393"/>
    <lineage>
        <taxon>Eukaryota</taxon>
        <taxon>Fungi</taxon>
        <taxon>Dikarya</taxon>
        <taxon>Ascomycota</taxon>
        <taxon>Pezizomycotina</taxon>
        <taxon>Sordariomycetes</taxon>
        <taxon>Xylariomycetidae</taxon>
        <taxon>Xylariales</taxon>
        <taxon>Microdochiaceae</taxon>
        <taxon>Microdochium</taxon>
    </lineage>
</organism>
<dbReference type="SFLD" id="SFLDG01168">
    <property type="entry name" value="Ferric_reductase_subgroup_(FRE"/>
    <property type="match status" value="1"/>
</dbReference>
<comment type="caution">
    <text evidence="11">The sequence shown here is derived from an EMBL/GenBank/DDBJ whole genome shotgun (WGS) entry which is preliminary data.</text>
</comment>
<evidence type="ECO:0000313" key="12">
    <source>
        <dbReference type="Proteomes" id="UP000756346"/>
    </source>
</evidence>
<dbReference type="InterPro" id="IPR013130">
    <property type="entry name" value="Fe3_Rdtase_TM_dom"/>
</dbReference>
<keyword evidence="4 8" id="KW-1133">Transmembrane helix</keyword>
<dbReference type="Gene3D" id="3.40.50.80">
    <property type="entry name" value="Nucleotide-binding domain of ferredoxin-NADP reductase (FNR) module"/>
    <property type="match status" value="1"/>
</dbReference>
<evidence type="ECO:0000256" key="3">
    <source>
        <dbReference type="ARBA" id="ARBA00022692"/>
    </source>
</evidence>
<dbReference type="PANTHER" id="PTHR32361:SF9">
    <property type="entry name" value="FERRIC REDUCTASE TRANSMEMBRANE COMPONENT 3-RELATED"/>
    <property type="match status" value="1"/>
</dbReference>
<accession>A0A9P8YDQ1</accession>
<feature type="transmembrane region" description="Helical" evidence="8">
    <location>
        <begin position="382"/>
        <end position="401"/>
    </location>
</feature>
<dbReference type="GO" id="GO:0015677">
    <property type="term" value="P:copper ion import"/>
    <property type="evidence" value="ECO:0007669"/>
    <property type="project" value="TreeGrafter"/>
</dbReference>
<dbReference type="GO" id="GO:0006826">
    <property type="term" value="P:iron ion transport"/>
    <property type="evidence" value="ECO:0007669"/>
    <property type="project" value="TreeGrafter"/>
</dbReference>
<gene>
    <name evidence="11" type="ORF">B0I36DRAFT_421557</name>
</gene>
<feature type="signal peptide" evidence="9">
    <location>
        <begin position="1"/>
        <end position="17"/>
    </location>
</feature>
<feature type="transmembrane region" description="Helical" evidence="8">
    <location>
        <begin position="183"/>
        <end position="204"/>
    </location>
</feature>
<evidence type="ECO:0000256" key="8">
    <source>
        <dbReference type="SAM" id="Phobius"/>
    </source>
</evidence>
<feature type="compositionally biased region" description="Polar residues" evidence="7">
    <location>
        <begin position="507"/>
        <end position="517"/>
    </location>
</feature>
<dbReference type="SFLD" id="SFLDS00052">
    <property type="entry name" value="Ferric_Reductase_Domain"/>
    <property type="match status" value="1"/>
</dbReference>
<evidence type="ECO:0000256" key="4">
    <source>
        <dbReference type="ARBA" id="ARBA00022989"/>
    </source>
</evidence>
<feature type="chain" id="PRO_5040173195" description="Ferric oxidoreductase domain-containing protein" evidence="9">
    <location>
        <begin position="18"/>
        <end position="715"/>
    </location>
</feature>
<evidence type="ECO:0000256" key="5">
    <source>
        <dbReference type="ARBA" id="ARBA00023065"/>
    </source>
</evidence>
<feature type="compositionally biased region" description="Polar residues" evidence="7">
    <location>
        <begin position="532"/>
        <end position="548"/>
    </location>
</feature>
<evidence type="ECO:0000256" key="1">
    <source>
        <dbReference type="ARBA" id="ARBA00004141"/>
    </source>
</evidence>
<dbReference type="SUPFAM" id="SSF52343">
    <property type="entry name" value="Ferredoxin reductase-like, C-terminal NADP-linked domain"/>
    <property type="match status" value="1"/>
</dbReference>
<name>A0A9P8YDQ1_9PEZI</name>
<dbReference type="Pfam" id="PF01794">
    <property type="entry name" value="Ferric_reduct"/>
    <property type="match status" value="1"/>
</dbReference>
<feature type="transmembrane region" description="Helical" evidence="8">
    <location>
        <begin position="356"/>
        <end position="375"/>
    </location>
</feature>
<feature type="transmembrane region" description="Helical" evidence="8">
    <location>
        <begin position="283"/>
        <end position="304"/>
    </location>
</feature>
<dbReference type="OrthoDB" id="167398at2759"/>
<dbReference type="GO" id="GO:0000293">
    <property type="term" value="F:ferric-chelate reductase activity"/>
    <property type="evidence" value="ECO:0007669"/>
    <property type="project" value="TreeGrafter"/>
</dbReference>
<comment type="subcellular location">
    <subcellularLocation>
        <location evidence="1">Membrane</location>
        <topology evidence="1">Multi-pass membrane protein</topology>
    </subcellularLocation>
</comment>
<dbReference type="InterPro" id="IPR039261">
    <property type="entry name" value="FNR_nucleotide-bd"/>
</dbReference>
<feature type="domain" description="Ferric oxidoreductase" evidence="10">
    <location>
        <begin position="287"/>
        <end position="397"/>
    </location>
</feature>
<keyword evidence="5" id="KW-0406">Ion transport</keyword>
<sequence length="715" mass="79074">MKSTALALLAVSPSACAQLLVGYGNSPYNPLCAEACLRSFSSLQLDCEFLSANNDDQPDHSGSGHSRRHAMMDTTPECFANNTPFLTSVAWCMSTKCAEQSGVPDSLVQHYWEYWITGTKGAVPPKWSYAEALAAVDPAPPVAELEPSNMMLNETSLVAPGTYLAQWNVLGAVNYEIERESTYGIVITFVTVGLPVLLSSILYLPYMTRLFDQVNPYFVWPSIIRNYQVHPLPFLLGNVPTLGQALYICALFVLNFALAGVSYSVRQPNAWFATAWQEFTVYVMYRTGAFAFTLLPLVLLFSSRNNVLLYLTNWSHSTYLLLHRWLARFLMLHVVVHSIIALQVYTSNATTDWWKWGVAATILTVVITFGSGLYIRKANYELFLISHIVLALLILVGSWYHITLWYASMAMTYPDTSGYEVWLYIAFAVWGFDRVVRIGRILKAGVRRSVVTDLGEGYVRVDVEGVRWGLQPGRHAYVYFPGLLPWRPWENHPFSVIPTALLAPSRPEQQVHSPTTRGSSSSGAASDEEKQSPQTETHAISTIRSLPTKTTSNNGITFFVKKGKGITKYLGARSPLMTLLDGPYANNHRAVSTMLRCDRVLLISGGIGITGVLPWLHTGHANVRLCWSVKESAKCLVNATGLGSAVDGKEIDVRVGGRFDVRQILEQEVEAGWGRIGVVVSGPGSLCDDVRAAVAAAARHSTKTVFELEVDAYSW</sequence>
<dbReference type="EMBL" id="JAGTJQ010000003">
    <property type="protein sequence ID" value="KAH7036005.1"/>
    <property type="molecule type" value="Genomic_DNA"/>
</dbReference>
<evidence type="ECO:0000256" key="7">
    <source>
        <dbReference type="SAM" id="MobiDB-lite"/>
    </source>
</evidence>
<dbReference type="GO" id="GO:0005886">
    <property type="term" value="C:plasma membrane"/>
    <property type="evidence" value="ECO:0007669"/>
    <property type="project" value="TreeGrafter"/>
</dbReference>
<keyword evidence="3 8" id="KW-0812">Transmembrane</keyword>
<dbReference type="PANTHER" id="PTHR32361">
    <property type="entry name" value="FERRIC/CUPRIC REDUCTASE TRANSMEMBRANE COMPONENT"/>
    <property type="match status" value="1"/>
</dbReference>
<proteinExistence type="predicted"/>
<feature type="region of interest" description="Disordered" evidence="7">
    <location>
        <begin position="505"/>
        <end position="548"/>
    </location>
</feature>
<dbReference type="AlphaFoldDB" id="A0A9P8YDQ1"/>
<keyword evidence="9" id="KW-0732">Signal</keyword>
<dbReference type="InterPro" id="IPR051410">
    <property type="entry name" value="Ferric/Cupric_Reductase"/>
</dbReference>
<feature type="transmembrane region" description="Helical" evidence="8">
    <location>
        <begin position="325"/>
        <end position="344"/>
    </location>
</feature>
<feature type="transmembrane region" description="Helical" evidence="8">
    <location>
        <begin position="421"/>
        <end position="439"/>
    </location>
</feature>
<evidence type="ECO:0000313" key="11">
    <source>
        <dbReference type="EMBL" id="KAH7036005.1"/>
    </source>
</evidence>
<dbReference type="RefSeq" id="XP_046016098.1">
    <property type="nucleotide sequence ID" value="XM_046162186.1"/>
</dbReference>
<dbReference type="Proteomes" id="UP000756346">
    <property type="component" value="Unassembled WGS sequence"/>
</dbReference>
<evidence type="ECO:0000256" key="6">
    <source>
        <dbReference type="ARBA" id="ARBA00023136"/>
    </source>
</evidence>
<dbReference type="GeneID" id="70191732"/>
<keyword evidence="2" id="KW-0813">Transport</keyword>
<evidence type="ECO:0000259" key="10">
    <source>
        <dbReference type="Pfam" id="PF01794"/>
    </source>
</evidence>
<dbReference type="CDD" id="cd06186">
    <property type="entry name" value="NOX_Duox_like_FAD_NADP"/>
    <property type="match status" value="1"/>
</dbReference>
<protein>
    <recommendedName>
        <fullName evidence="10">Ferric oxidoreductase domain-containing protein</fullName>
    </recommendedName>
</protein>
<evidence type="ECO:0000256" key="9">
    <source>
        <dbReference type="SAM" id="SignalP"/>
    </source>
</evidence>
<keyword evidence="12" id="KW-1185">Reference proteome</keyword>
<dbReference type="GO" id="GO:0006879">
    <property type="term" value="P:intracellular iron ion homeostasis"/>
    <property type="evidence" value="ECO:0007669"/>
    <property type="project" value="TreeGrafter"/>
</dbReference>
<evidence type="ECO:0000256" key="2">
    <source>
        <dbReference type="ARBA" id="ARBA00022448"/>
    </source>
</evidence>
<reference evidence="11" key="1">
    <citation type="journal article" date="2021" name="Nat. Commun.">
        <title>Genetic determinants of endophytism in the Arabidopsis root mycobiome.</title>
        <authorList>
            <person name="Mesny F."/>
            <person name="Miyauchi S."/>
            <person name="Thiergart T."/>
            <person name="Pickel B."/>
            <person name="Atanasova L."/>
            <person name="Karlsson M."/>
            <person name="Huettel B."/>
            <person name="Barry K.W."/>
            <person name="Haridas S."/>
            <person name="Chen C."/>
            <person name="Bauer D."/>
            <person name="Andreopoulos W."/>
            <person name="Pangilinan J."/>
            <person name="LaButti K."/>
            <person name="Riley R."/>
            <person name="Lipzen A."/>
            <person name="Clum A."/>
            <person name="Drula E."/>
            <person name="Henrissat B."/>
            <person name="Kohler A."/>
            <person name="Grigoriev I.V."/>
            <person name="Martin F.M."/>
            <person name="Hacquard S."/>
        </authorList>
    </citation>
    <scope>NUCLEOTIDE SEQUENCE</scope>
    <source>
        <strain evidence="11">MPI-CAGE-CH-0230</strain>
    </source>
</reference>
<keyword evidence="6 8" id="KW-0472">Membrane</keyword>